<evidence type="ECO:0000313" key="3">
    <source>
        <dbReference type="Proteomes" id="UP000199532"/>
    </source>
</evidence>
<dbReference type="RefSeq" id="WP_177196977.1">
    <property type="nucleotide sequence ID" value="NZ_FNXY01000002.1"/>
</dbReference>
<keyword evidence="1" id="KW-0472">Membrane</keyword>
<feature type="transmembrane region" description="Helical" evidence="1">
    <location>
        <begin position="12"/>
        <end position="42"/>
    </location>
</feature>
<keyword evidence="3" id="KW-1185">Reference proteome</keyword>
<name>A0A1H6S1S5_9BACT</name>
<accession>A0A1H6S1S5</accession>
<gene>
    <name evidence="2" type="ORF">SAMN04487995_1690</name>
</gene>
<evidence type="ECO:0000256" key="1">
    <source>
        <dbReference type="SAM" id="Phobius"/>
    </source>
</evidence>
<dbReference type="AlphaFoldDB" id="A0A1H6S1S5"/>
<keyword evidence="1" id="KW-1133">Transmembrane helix</keyword>
<reference evidence="2 3" key="1">
    <citation type="submission" date="2016-10" db="EMBL/GenBank/DDBJ databases">
        <authorList>
            <person name="de Groot N.N."/>
        </authorList>
    </citation>
    <scope>NUCLEOTIDE SEQUENCE [LARGE SCALE GENOMIC DNA]</scope>
    <source>
        <strain evidence="2 3">DSM 19938</strain>
    </source>
</reference>
<dbReference type="EMBL" id="FNXY01000002">
    <property type="protein sequence ID" value="SEI62003.1"/>
    <property type="molecule type" value="Genomic_DNA"/>
</dbReference>
<sequence length="53" mass="5982">MNSIFEFLLRSLIAVVWLAALIVTTVLLAPVHLIVMIAASVFQKTNVQSQWVW</sequence>
<dbReference type="Proteomes" id="UP000199532">
    <property type="component" value="Unassembled WGS sequence"/>
</dbReference>
<keyword evidence="1" id="KW-0812">Transmembrane</keyword>
<proteinExistence type="predicted"/>
<protein>
    <submittedName>
        <fullName evidence="2">Uncharacterized protein</fullName>
    </submittedName>
</protein>
<evidence type="ECO:0000313" key="2">
    <source>
        <dbReference type="EMBL" id="SEI62003.1"/>
    </source>
</evidence>
<organism evidence="2 3">
    <name type="scientific">Dyadobacter koreensis</name>
    <dbReference type="NCBI Taxonomy" id="408657"/>
    <lineage>
        <taxon>Bacteria</taxon>
        <taxon>Pseudomonadati</taxon>
        <taxon>Bacteroidota</taxon>
        <taxon>Cytophagia</taxon>
        <taxon>Cytophagales</taxon>
        <taxon>Spirosomataceae</taxon>
        <taxon>Dyadobacter</taxon>
    </lineage>
</organism>